<dbReference type="PANTHER" id="PTHR31363:SF0">
    <property type="entry name" value="TRAF3-INTERACTING PROTEIN 1"/>
    <property type="match status" value="1"/>
</dbReference>
<proteinExistence type="predicted"/>
<dbReference type="PANTHER" id="PTHR31363">
    <property type="entry name" value="TRAF3-INTERACTING PROTEIN 1"/>
    <property type="match status" value="1"/>
</dbReference>
<feature type="compositionally biased region" description="Low complexity" evidence="1">
    <location>
        <begin position="1274"/>
        <end position="1290"/>
    </location>
</feature>
<accession>A0A8J4BXP9</accession>
<evidence type="ECO:0000313" key="3">
    <source>
        <dbReference type="EMBL" id="GIM15043.1"/>
    </source>
</evidence>
<feature type="region of interest" description="Disordered" evidence="1">
    <location>
        <begin position="1804"/>
        <end position="1823"/>
    </location>
</feature>
<feature type="region of interest" description="Disordered" evidence="1">
    <location>
        <begin position="1605"/>
        <end position="1626"/>
    </location>
</feature>
<feature type="compositionally biased region" description="Gly residues" evidence="1">
    <location>
        <begin position="875"/>
        <end position="894"/>
    </location>
</feature>
<dbReference type="SUPFAM" id="SSF48371">
    <property type="entry name" value="ARM repeat"/>
    <property type="match status" value="1"/>
</dbReference>
<feature type="compositionally biased region" description="Basic and acidic residues" evidence="1">
    <location>
        <begin position="905"/>
        <end position="921"/>
    </location>
</feature>
<organism evidence="2 4">
    <name type="scientific">Volvox reticuliferus</name>
    <dbReference type="NCBI Taxonomy" id="1737510"/>
    <lineage>
        <taxon>Eukaryota</taxon>
        <taxon>Viridiplantae</taxon>
        <taxon>Chlorophyta</taxon>
        <taxon>core chlorophytes</taxon>
        <taxon>Chlorophyceae</taxon>
        <taxon>CS clade</taxon>
        <taxon>Chlamydomonadales</taxon>
        <taxon>Volvocaceae</taxon>
        <taxon>Volvox</taxon>
    </lineage>
</organism>
<evidence type="ECO:0000256" key="1">
    <source>
        <dbReference type="SAM" id="MobiDB-lite"/>
    </source>
</evidence>
<dbReference type="InterPro" id="IPR011989">
    <property type="entry name" value="ARM-like"/>
</dbReference>
<keyword evidence="4" id="KW-1185">Reference proteome</keyword>
<dbReference type="Proteomes" id="UP000747110">
    <property type="component" value="Unassembled WGS sequence"/>
</dbReference>
<dbReference type="InterPro" id="IPR016024">
    <property type="entry name" value="ARM-type_fold"/>
</dbReference>
<feature type="region of interest" description="Disordered" evidence="1">
    <location>
        <begin position="1552"/>
        <end position="1576"/>
    </location>
</feature>
<feature type="region of interest" description="Disordered" evidence="1">
    <location>
        <begin position="762"/>
        <end position="814"/>
    </location>
</feature>
<protein>
    <submittedName>
        <fullName evidence="2">Uncharacterized protein</fullName>
    </submittedName>
</protein>
<feature type="region of interest" description="Disordered" evidence="1">
    <location>
        <begin position="1456"/>
        <end position="1498"/>
    </location>
</feature>
<dbReference type="OrthoDB" id="120976at2759"/>
<feature type="compositionally biased region" description="Gly residues" evidence="1">
    <location>
        <begin position="2404"/>
        <end position="2427"/>
    </location>
</feature>
<dbReference type="InterPro" id="IPR018799">
    <property type="entry name" value="TRAF3IP1"/>
</dbReference>
<dbReference type="EMBL" id="BNCP01000002">
    <property type="protein sequence ID" value="GIL71126.1"/>
    <property type="molecule type" value="Genomic_DNA"/>
</dbReference>
<dbReference type="GO" id="GO:0060271">
    <property type="term" value="P:cilium assembly"/>
    <property type="evidence" value="ECO:0007669"/>
    <property type="project" value="TreeGrafter"/>
</dbReference>
<name>A0A8J4BXP9_9CHLO</name>
<feature type="region of interest" description="Disordered" evidence="1">
    <location>
        <begin position="853"/>
        <end position="939"/>
    </location>
</feature>
<dbReference type="Proteomes" id="UP000722791">
    <property type="component" value="Unassembled WGS sequence"/>
</dbReference>
<gene>
    <name evidence="2" type="ORF">Vretifemale_1739</name>
    <name evidence="3" type="ORF">Vretimale_17912</name>
</gene>
<dbReference type="GO" id="GO:0005930">
    <property type="term" value="C:axoneme"/>
    <property type="evidence" value="ECO:0007669"/>
    <property type="project" value="TreeGrafter"/>
</dbReference>
<dbReference type="GO" id="GO:0042073">
    <property type="term" value="P:intraciliary transport"/>
    <property type="evidence" value="ECO:0007669"/>
    <property type="project" value="TreeGrafter"/>
</dbReference>
<comment type="caution">
    <text evidence="2">The sequence shown here is derived from an EMBL/GenBank/DDBJ whole genome shotgun (WGS) entry which is preliminary data.</text>
</comment>
<dbReference type="GO" id="GO:0030992">
    <property type="term" value="C:intraciliary transport particle B"/>
    <property type="evidence" value="ECO:0007669"/>
    <property type="project" value="TreeGrafter"/>
</dbReference>
<feature type="region of interest" description="Disordered" evidence="1">
    <location>
        <begin position="2404"/>
        <end position="2432"/>
    </location>
</feature>
<dbReference type="GO" id="GO:0070507">
    <property type="term" value="P:regulation of microtubule cytoskeleton organization"/>
    <property type="evidence" value="ECO:0007669"/>
    <property type="project" value="TreeGrafter"/>
</dbReference>
<dbReference type="EMBL" id="BNCQ01000061">
    <property type="protein sequence ID" value="GIM15043.1"/>
    <property type="molecule type" value="Genomic_DNA"/>
</dbReference>
<sequence length="2499" mass="268348">MDGNFIADVRLDDSDEVLQLPIVKSRVKKLLQGAVRKIALLGAPVIPSSDDSLEQFLQSAGRFFGKDPAKWDQVGDTKMDVTEEAGKRTTKLTGVFTGTELSLLVENPYFDERLPAREDKPELNFSQKRTPIRTDDEWQEMISEQPWTASKRRQLLTAYLHAKVEAEDPVLAAEGAHGFWELSINKQHHVDFRIDRLAALLNRLSASNLEVATTTAAAVWGLATTSLSRKALADLDIVSLLLSNLKRSLKMPVIPDEATVAAAAAAAAAAATAGGAAAAVAAAAAAATASTSGSAVDDVPAGGGRNMSNNLVPEAQRNRFQSFLLGALSVLLIDRSCRKAYVQQEPEFGTLFMLAKNLEGYAPDAAAARREAAAKLLTTMVQRDADARRSLIASGALRSVISLLNPKGPGESMIQFCAASLLATMVLDDDAMELIRDRGEAPLMFEACIVLLHSTLGKLKREVARFYGQLTPEEMGDTPTFDVELGVRLAEAASQAMWGSAHYCVMMDPIQVKMEHISQLGVMGMDCYNTVALPLSRVAHCITASLATLAANPDAAMLIMNSPGDVALNFLMAMLDAIETQNFEQAGHVKASACAGVAFLACHPIGAEGDECMFGPFRGKLLAMGAFGALLRAALSSVMESECDRIIQQAAAIGLMYLSTMAGAVDPAELAMYAALLTDSDNSEMIEFLMAGMWILLRNGNNRKVLGTSFNPSPANQLAKNMINKLNDAITLHEINDEVAAKTAKLRQVASAGTEAANTMELDADGNAHDGQDGSGDTGREAGGDGTDGDAAAAAAMEDTEELERQQQQEGEDAAAAGIEAGAASGDGTEAAQEGENAAAADADVAGAASIFGVEPEATPPPVVETDTTVTEDGGYVGGGGGGSRAATAGGGGSRTATAPGSPSRSERGAARDHSSQRDGRFPGSMMINRSESRDRARRKAEVMKGRMQQLEKRFDKQLKDNWGLETLVSVGESWLPAMLDQDEDGEATDVPVLKLFEFLVASICMFMVDDDGVPERRELDVFRLSAPEGARHKTWWTVDVRAPEADGIVDSDTERALRILLQILGMHLSAAWKSMQLGVLTLWNACCRHPNMERHVVERGVALKLLMVINNPSWPPSLREISAGCLEFFQERWSNLRTFGPGEPHLMPQGLPGEVSGLTMGTTPTDGVVPYTAAMVGLVNTQVPLMEYRGCHGLARMTYTAPYGCPEPKAFLREAKAVATALGAVEALVALMKRLNRRYQDLGPAGVLPGTFRSVSSGSGVVGNGPAPPSPTPAAASGSAAAARPYSPGEENPSIFERDMQNLEAVQDIYFVSMAALLNMSVLRANQVPIAKRGLLVLLGTNTVFYNRVVSLRAQMNATRPGAQSAAAGADALAREEQLLYLCSAILQNISQHPHNRTRLYKAELKGSVALDKVIEAATDVDEKTLTAASFLPSISSSLSVSPSAMSVASGGRLVSSGKASKAPSRASGPLTPSPSGMRVGSPGRRALSSPKTSPNGLIINNSVDTALAGSVRPKVVFPPICERGSFDSGQVQRFTGSSGPTTATINRAGSMHSTRSGADDGDVPEVSDSGGSNMRHVAVTDSRYRFLSWIDNTLNEIEPSSSVSFAGRNKGPMSTSGADDRTVAASRTTHRKQLWDENGDWLPNEPESFKALNKLLARPLSHLWQEMPEHRARQGKQRWEPIVSEYRELQSDKPLTRPAAKLLSTMPPKDQEDLLVAATQLVGLTPEDRASEDGSRIGSAGVNGAGTGGDGLVSIADEFGFAPPVGGDGAAARNSVLSQAPPSSMASVLAGEFSTDIPKPVASVASWTDGPPHRPSTRDRENGRVGLTVLQAPADVLAATAARKAAEAAAAATTHFGGVGMDINTDGDGAASDGDTTGNRAVPLKVCLHPRRPRQVITFEDRIIVDAASTRPTLTLFEHVEGSKVSEGLFPSYILPNGKRAHMYYSGGTLLDEVSVEAVIPPPRPSTVPQALQQTMPLANVLNLIAKPPGSAPPFIPYKPVPRLVPLPSMHTLTVKRPDQLVAEAFGDLREDNLQLVIQAKKIIKTQTTTRVENIEIKPQEEREPWTLPNSIFKNRVKECDARAFYDSHQVEERMFERDWLRACSKEKFTSMMSRENKANKEGKDEKVAIKEVHDVLLKNWPQVFGAYVYYAAGGTGDPYHMSLNAFTTFLDDCNIADSESQYCKRSDCDTIFIVCNFQPDKKSAEAAVNMENAMMRYEFLEAIVRLAIAKYGKGQQTDDLATAVTTLIERNILPNLVPGALHNSNTFRTERLYNEEVDQVFKKHSVLLKALYSRYRLKPVGGGLRPKVLKLDGWLQFASDSQLIDSQFTLQDAALSFLWARMYVIDEIKDYARYTCLSFTDFLESLGRVADMKALPSSSDLDMAGYDNILEWSLDKERMEGGGFDNKGGGGTGAAGGSGDGGDGPTAPVGGSLDIFRPRASAGFNTPKTRPLYIKLEMFLDLVFRRLYWDPSQPEVPFNYDGLLKLIKKIDKDLGP</sequence>
<evidence type="ECO:0000313" key="2">
    <source>
        <dbReference type="EMBL" id="GIL71126.1"/>
    </source>
</evidence>
<dbReference type="GO" id="GO:0008017">
    <property type="term" value="F:microtubule binding"/>
    <property type="evidence" value="ECO:0007669"/>
    <property type="project" value="InterPro"/>
</dbReference>
<feature type="region of interest" description="Disordered" evidence="1">
    <location>
        <begin position="1259"/>
        <end position="1295"/>
    </location>
</feature>
<reference evidence="2" key="1">
    <citation type="journal article" date="2021" name="Proc. Natl. Acad. Sci. U.S.A.">
        <title>Three genomes in the algal genus Volvox reveal the fate of a haploid sex-determining region after a transition to homothallism.</title>
        <authorList>
            <person name="Yamamoto K."/>
            <person name="Hamaji T."/>
            <person name="Kawai-Toyooka H."/>
            <person name="Matsuzaki R."/>
            <person name="Takahashi F."/>
            <person name="Nishimura Y."/>
            <person name="Kawachi M."/>
            <person name="Noguchi H."/>
            <person name="Minakuchi Y."/>
            <person name="Umen J.G."/>
            <person name="Toyoda A."/>
            <person name="Nozaki H."/>
        </authorList>
    </citation>
    <scope>NUCLEOTIDE SEQUENCE</scope>
    <source>
        <strain evidence="3">NIES-3785</strain>
        <strain evidence="2">NIES-3786</strain>
    </source>
</reference>
<dbReference type="Gene3D" id="1.25.10.10">
    <property type="entry name" value="Leucine-rich Repeat Variant"/>
    <property type="match status" value="2"/>
</dbReference>
<dbReference type="GO" id="GO:0036064">
    <property type="term" value="C:ciliary basal body"/>
    <property type="evidence" value="ECO:0007669"/>
    <property type="project" value="TreeGrafter"/>
</dbReference>
<evidence type="ECO:0000313" key="4">
    <source>
        <dbReference type="Proteomes" id="UP000747110"/>
    </source>
</evidence>
<feature type="compositionally biased region" description="Low complexity" evidence="1">
    <location>
        <begin position="864"/>
        <end position="874"/>
    </location>
</feature>
<feature type="compositionally biased region" description="Basic and acidic residues" evidence="1">
    <location>
        <begin position="766"/>
        <end position="783"/>
    </location>
</feature>